<proteinExistence type="predicted"/>
<gene>
    <name evidence="1" type="ORF">JYA63_00885</name>
</gene>
<keyword evidence="2" id="KW-1185">Reference proteome</keyword>
<dbReference type="Proteomes" id="UP001296923">
    <property type="component" value="Unassembled WGS sequence"/>
</dbReference>
<dbReference type="InterPro" id="IPR034660">
    <property type="entry name" value="DinB/YfiT-like"/>
</dbReference>
<accession>A0ABS2ZKY6</accession>
<name>A0ABS2ZKY6_9BACL</name>
<evidence type="ECO:0008006" key="3">
    <source>
        <dbReference type="Google" id="ProtNLM"/>
    </source>
</evidence>
<reference evidence="1 2" key="1">
    <citation type="submission" date="2021-01" db="EMBL/GenBank/DDBJ databases">
        <title>Genome Sequencing of Type Strains.</title>
        <authorList>
            <person name="Lemaire J.F."/>
            <person name="Inderbitzin P."/>
            <person name="Collins S.B."/>
            <person name="Wespe N."/>
            <person name="Knight-Connoni V."/>
        </authorList>
    </citation>
    <scope>NUCLEOTIDE SEQUENCE [LARGE SCALE GENOMIC DNA]</scope>
    <source>
        <strain evidence="1 2">DSM 23009</strain>
    </source>
</reference>
<protein>
    <recommendedName>
        <fullName evidence="3">DinB-like domain-containing protein</fullName>
    </recommendedName>
</protein>
<evidence type="ECO:0000313" key="1">
    <source>
        <dbReference type="EMBL" id="MBN3552817.1"/>
    </source>
</evidence>
<comment type="caution">
    <text evidence="1">The sequence shown here is derived from an EMBL/GenBank/DDBJ whole genome shotgun (WGS) entry which is preliminary data.</text>
</comment>
<dbReference type="EMBL" id="JAFHKR010000031">
    <property type="protein sequence ID" value="MBN3552817.1"/>
    <property type="molecule type" value="Genomic_DNA"/>
</dbReference>
<evidence type="ECO:0000313" key="2">
    <source>
        <dbReference type="Proteomes" id="UP001296923"/>
    </source>
</evidence>
<dbReference type="Gene3D" id="1.20.120.450">
    <property type="entry name" value="dinb family like domain"/>
    <property type="match status" value="1"/>
</dbReference>
<dbReference type="SUPFAM" id="SSF109854">
    <property type="entry name" value="DinB/YfiT-like putative metalloenzymes"/>
    <property type="match status" value="1"/>
</dbReference>
<sequence>MSEVIHSYSCLVKWLEELKRIPEEYWLEPIQEDKWSTGEIIAHIKAWDMFVWDERFSYFIKRSNTTPKIGM</sequence>
<organism evidence="1 2">
    <name type="scientific">Fictibacillus nanhaiensis</name>
    <dbReference type="NCBI Taxonomy" id="742169"/>
    <lineage>
        <taxon>Bacteria</taxon>
        <taxon>Bacillati</taxon>
        <taxon>Bacillota</taxon>
        <taxon>Bacilli</taxon>
        <taxon>Bacillales</taxon>
        <taxon>Fictibacillaceae</taxon>
        <taxon>Fictibacillus</taxon>
    </lineage>
</organism>
<dbReference type="RefSeq" id="WP_205724156.1">
    <property type="nucleotide sequence ID" value="NZ_JAFHKR010000031.1"/>
</dbReference>